<dbReference type="Proteomes" id="UP000887320">
    <property type="component" value="Unassembled WGS sequence"/>
</dbReference>
<protein>
    <submittedName>
        <fullName evidence="1">Uncharacterized protein</fullName>
    </submittedName>
</protein>
<evidence type="ECO:0000313" key="2">
    <source>
        <dbReference type="Proteomes" id="UP000887320"/>
    </source>
</evidence>
<gene>
    <name evidence="1" type="ORF">KW868_02040</name>
</gene>
<dbReference type="EMBL" id="JAHWXT010000001">
    <property type="protein sequence ID" value="MCF0263258.1"/>
    <property type="molecule type" value="Genomic_DNA"/>
</dbReference>
<dbReference type="AlphaFoldDB" id="A0A8X8GBQ6"/>
<name>A0A8X8GBQ6_ACIGI</name>
<comment type="caution">
    <text evidence="1">The sequence shown here is derived from an EMBL/GenBank/DDBJ whole genome shotgun (WGS) entry which is preliminary data.</text>
</comment>
<sequence>MKGSGGTKGKYYGMSRDSFASLSFTEQMKYVERYFRERGFDGKKMRDVADTYTAVTGYGYKKGTPTYDLNPVWDSNHNDIIEKGEMVLNPSFRAHQKTYFKKPITSVPTDMKEKISKMAQNAEVPNNIKSVVPNFSNSQSFNRNVNINQKTDIHVTGGDAMMTAKAIRKEQDAVNLQMTRNSKGLMVWLINTHRCIRFCELFAIFRVFVILN</sequence>
<dbReference type="RefSeq" id="WP_234622568.1">
    <property type="nucleotide sequence ID" value="NZ_JAHWXT010000001.1"/>
</dbReference>
<evidence type="ECO:0000313" key="1">
    <source>
        <dbReference type="EMBL" id="MCF0263258.1"/>
    </source>
</evidence>
<proteinExistence type="predicted"/>
<reference evidence="1" key="1">
    <citation type="submission" date="2021-07" db="EMBL/GenBank/DDBJ databases">
        <authorList>
            <person name="Fernandez M."/>
            <person name="Pereira P."/>
            <person name="Torres Tejerizo G.A."/>
            <person name="Gonzalez P."/>
            <person name="Agostini E."/>
        </authorList>
    </citation>
    <scope>NUCLEOTIDE SEQUENCE</scope>
    <source>
        <strain evidence="1">SFC 500-1A</strain>
    </source>
</reference>
<accession>A0A8X8GBQ6</accession>
<organism evidence="1 2">
    <name type="scientific">Acinetobacter guillouiae</name>
    <name type="common">Acinetobacter genomosp. 11</name>
    <dbReference type="NCBI Taxonomy" id="106649"/>
    <lineage>
        <taxon>Bacteria</taxon>
        <taxon>Pseudomonadati</taxon>
        <taxon>Pseudomonadota</taxon>
        <taxon>Gammaproteobacteria</taxon>
        <taxon>Moraxellales</taxon>
        <taxon>Moraxellaceae</taxon>
        <taxon>Acinetobacter</taxon>
    </lineage>
</organism>